<reference evidence="7" key="1">
    <citation type="submission" date="2022-10" db="EMBL/GenBank/DDBJ databases">
        <title>Host association and intracellularity evolved multiple times independently in the Rickettsiales.</title>
        <authorList>
            <person name="Castelli M."/>
            <person name="Nardi T."/>
            <person name="Gammuto L."/>
            <person name="Bellinzona G."/>
            <person name="Sabaneyeva E."/>
            <person name="Potekhin A."/>
            <person name="Serra V."/>
            <person name="Petroni G."/>
            <person name="Sassera D."/>
        </authorList>
    </citation>
    <scope>NUCLEOTIDE SEQUENCE [LARGE SCALE GENOMIC DNA]</scope>
    <source>
        <strain evidence="7">US_Bl 11III1</strain>
    </source>
</reference>
<dbReference type="PANTHER" id="PTHR11086:SF18">
    <property type="entry name" value="DEOXYCYTIDYLATE DEAMINASE"/>
    <property type="match status" value="1"/>
</dbReference>
<dbReference type="Pfam" id="PF00383">
    <property type="entry name" value="dCMP_cyt_deam_1"/>
    <property type="match status" value="1"/>
</dbReference>
<keyword evidence="5" id="KW-0862">Zinc</keyword>
<dbReference type="Proteomes" id="UP001325140">
    <property type="component" value="Chromosome"/>
</dbReference>
<dbReference type="Gene3D" id="3.40.140.10">
    <property type="entry name" value="Cytidine Deaminase, domain 2"/>
    <property type="match status" value="1"/>
</dbReference>
<dbReference type="InterPro" id="IPR002125">
    <property type="entry name" value="CMP_dCMP_dom"/>
</dbReference>
<dbReference type="EMBL" id="CP110343">
    <property type="protein sequence ID" value="WPX97615.1"/>
    <property type="molecule type" value="Genomic_DNA"/>
</dbReference>
<evidence type="ECO:0000256" key="2">
    <source>
        <dbReference type="ARBA" id="ARBA00006576"/>
    </source>
</evidence>
<keyword evidence="8" id="KW-1185">Reference proteome</keyword>
<proteinExistence type="inferred from homology"/>
<comment type="cofactor">
    <cofactor evidence="1">
        <name>Zn(2+)</name>
        <dbReference type="ChEBI" id="CHEBI:29105"/>
    </cofactor>
</comment>
<dbReference type="InterPro" id="IPR035105">
    <property type="entry name" value="Deoxycytidylate_deaminase_dom"/>
</dbReference>
<gene>
    <name evidence="7" type="ORF">Fokcrypt_00121</name>
</gene>
<name>A0ABZ0UNB2_9RICK</name>
<protein>
    <submittedName>
        <fullName evidence="7">Deoxycytidylate deaminase</fullName>
    </submittedName>
</protein>
<feature type="domain" description="CMP/dCMP-type deaminase" evidence="6">
    <location>
        <begin position="13"/>
        <end position="145"/>
    </location>
</feature>
<dbReference type="CDD" id="cd01286">
    <property type="entry name" value="deoxycytidylate_deaminase"/>
    <property type="match status" value="1"/>
</dbReference>
<evidence type="ECO:0000259" key="6">
    <source>
        <dbReference type="PROSITE" id="PS51747"/>
    </source>
</evidence>
<dbReference type="RefSeq" id="WP_323722272.1">
    <property type="nucleotide sequence ID" value="NZ_CP110343.1"/>
</dbReference>
<dbReference type="InterPro" id="IPR015517">
    <property type="entry name" value="dCMP_deaminase-rel"/>
</dbReference>
<comment type="similarity">
    <text evidence="2">Belongs to the cytidine and deoxycytidylate deaminase family.</text>
</comment>
<evidence type="ECO:0000256" key="3">
    <source>
        <dbReference type="ARBA" id="ARBA00022723"/>
    </source>
</evidence>
<evidence type="ECO:0000256" key="4">
    <source>
        <dbReference type="ARBA" id="ARBA00022801"/>
    </source>
</evidence>
<dbReference type="PROSITE" id="PS00903">
    <property type="entry name" value="CYT_DCMP_DEAMINASES_1"/>
    <property type="match status" value="1"/>
</dbReference>
<accession>A0ABZ0UNB2</accession>
<dbReference type="InterPro" id="IPR016192">
    <property type="entry name" value="APOBEC/CMP_deaminase_Zn-bd"/>
</dbReference>
<dbReference type="InterPro" id="IPR016193">
    <property type="entry name" value="Cytidine_deaminase-like"/>
</dbReference>
<dbReference type="PANTHER" id="PTHR11086">
    <property type="entry name" value="DEOXYCYTIDYLATE DEAMINASE-RELATED"/>
    <property type="match status" value="1"/>
</dbReference>
<keyword evidence="4" id="KW-0378">Hydrolase</keyword>
<evidence type="ECO:0000256" key="1">
    <source>
        <dbReference type="ARBA" id="ARBA00001947"/>
    </source>
</evidence>
<dbReference type="SUPFAM" id="SSF53927">
    <property type="entry name" value="Cytidine deaminase-like"/>
    <property type="match status" value="1"/>
</dbReference>
<evidence type="ECO:0000313" key="8">
    <source>
        <dbReference type="Proteomes" id="UP001325140"/>
    </source>
</evidence>
<evidence type="ECO:0000313" key="7">
    <source>
        <dbReference type="EMBL" id="WPX97615.1"/>
    </source>
</evidence>
<evidence type="ECO:0000256" key="5">
    <source>
        <dbReference type="ARBA" id="ARBA00022833"/>
    </source>
</evidence>
<keyword evidence="3" id="KW-0479">Metal-binding</keyword>
<dbReference type="PROSITE" id="PS51747">
    <property type="entry name" value="CYT_DCMP_DEAMINASES_2"/>
    <property type="match status" value="1"/>
</dbReference>
<sequence>MSSNDDLIYSRYGWDQYFMSMAYMASMKSKDPKTRVGCVIVGNSSSILSTGYNGLSRSVEDLASRYRSSELKYAMSNHAEENAMLNAARNGIRIDDSTLYTNWMPCVACSKSIIQVGIKRVVYHTEYPGNTNDIPRNPKHGFDIAKIILEEASVLLEGISCEIIKIKGLYKSKEINV</sequence>
<organism evidence="7 8">
    <name type="scientific">Candidatus Fokinia crypta</name>
    <dbReference type="NCBI Taxonomy" id="1920990"/>
    <lineage>
        <taxon>Bacteria</taxon>
        <taxon>Pseudomonadati</taxon>
        <taxon>Pseudomonadota</taxon>
        <taxon>Alphaproteobacteria</taxon>
        <taxon>Rickettsiales</taxon>
        <taxon>Candidatus Midichloriaceae</taxon>
        <taxon>Candidatus Fokinia</taxon>
    </lineage>
</organism>